<feature type="region of interest" description="Disordered" evidence="1">
    <location>
        <begin position="1"/>
        <end position="75"/>
    </location>
</feature>
<dbReference type="PANTHER" id="PTHR36385:SF1">
    <property type="entry name" value="OS07G0562900 PROTEIN"/>
    <property type="match status" value="1"/>
</dbReference>
<dbReference type="OrthoDB" id="1930685at2759"/>
<accession>A0A2C9UE17</accession>
<dbReference type="EMBL" id="CM004401">
    <property type="protein sequence ID" value="OAY28639.1"/>
    <property type="molecule type" value="Genomic_DNA"/>
</dbReference>
<proteinExistence type="predicted"/>
<feature type="compositionally biased region" description="Basic residues" evidence="1">
    <location>
        <begin position="1"/>
        <end position="10"/>
    </location>
</feature>
<name>A0A2C9UE17_MANES</name>
<protein>
    <submittedName>
        <fullName evidence="2">Uncharacterized protein</fullName>
    </submittedName>
</protein>
<dbReference type="AlphaFoldDB" id="A0A2C9UE17"/>
<dbReference type="Gramene" id="Manes.15G083200.1.v8.1">
    <property type="protein sequence ID" value="Manes.15G083200.1.v8.1.CDS"/>
    <property type="gene ID" value="Manes.15G083200.v8.1"/>
</dbReference>
<dbReference type="STRING" id="3983.A0A2C9UE17"/>
<evidence type="ECO:0000256" key="1">
    <source>
        <dbReference type="SAM" id="MobiDB-lite"/>
    </source>
</evidence>
<comment type="caution">
    <text evidence="2">The sequence shown here is derived from an EMBL/GenBank/DDBJ whole genome shotgun (WGS) entry which is preliminary data.</text>
</comment>
<reference evidence="3" key="1">
    <citation type="journal article" date="2016" name="Nat. Biotechnol.">
        <title>Sequencing wild and cultivated cassava and related species reveals extensive interspecific hybridization and genetic diversity.</title>
        <authorList>
            <person name="Bredeson J.V."/>
            <person name="Lyons J.B."/>
            <person name="Prochnik S.E."/>
            <person name="Wu G.A."/>
            <person name="Ha C.M."/>
            <person name="Edsinger-Gonzales E."/>
            <person name="Grimwood J."/>
            <person name="Schmutz J."/>
            <person name="Rabbi I.Y."/>
            <person name="Egesi C."/>
            <person name="Nauluvula P."/>
            <person name="Lebot V."/>
            <person name="Ndunguru J."/>
            <person name="Mkamilo G."/>
            <person name="Bart R.S."/>
            <person name="Setter T.L."/>
            <person name="Gleadow R.M."/>
            <person name="Kulakow P."/>
            <person name="Ferguson M.E."/>
            <person name="Rounsley S."/>
            <person name="Rokhsar D.S."/>
        </authorList>
    </citation>
    <scope>NUCLEOTIDE SEQUENCE [LARGE SCALE GENOMIC DNA]</scope>
    <source>
        <strain evidence="3">cv. AM560-2</strain>
    </source>
</reference>
<keyword evidence="3" id="KW-1185">Reference proteome</keyword>
<sequence length="98" mass="10965">MAKNRNKKKKDGAVSMDITEPTVSDIPQAMDTSGSVARKPASGFPYRNVRGRQMKRSKNVRKKKAIAKAISKNEQSVEKVLKNENKTARTQSAKLLYE</sequence>
<dbReference type="Proteomes" id="UP000091857">
    <property type="component" value="Chromosome 15"/>
</dbReference>
<organism evidence="2 3">
    <name type="scientific">Manihot esculenta</name>
    <name type="common">Cassava</name>
    <name type="synonym">Jatropha manihot</name>
    <dbReference type="NCBI Taxonomy" id="3983"/>
    <lineage>
        <taxon>Eukaryota</taxon>
        <taxon>Viridiplantae</taxon>
        <taxon>Streptophyta</taxon>
        <taxon>Embryophyta</taxon>
        <taxon>Tracheophyta</taxon>
        <taxon>Spermatophyta</taxon>
        <taxon>Magnoliopsida</taxon>
        <taxon>eudicotyledons</taxon>
        <taxon>Gunneridae</taxon>
        <taxon>Pentapetalae</taxon>
        <taxon>rosids</taxon>
        <taxon>fabids</taxon>
        <taxon>Malpighiales</taxon>
        <taxon>Euphorbiaceae</taxon>
        <taxon>Crotonoideae</taxon>
        <taxon>Manihoteae</taxon>
        <taxon>Manihot</taxon>
    </lineage>
</organism>
<evidence type="ECO:0000313" key="2">
    <source>
        <dbReference type="EMBL" id="OAY28639.1"/>
    </source>
</evidence>
<feature type="compositionally biased region" description="Basic residues" evidence="1">
    <location>
        <begin position="49"/>
        <end position="66"/>
    </location>
</feature>
<gene>
    <name evidence="2" type="ORF">MANES_15G083200v8</name>
</gene>
<evidence type="ECO:0000313" key="3">
    <source>
        <dbReference type="Proteomes" id="UP000091857"/>
    </source>
</evidence>
<dbReference type="PANTHER" id="PTHR36385">
    <property type="entry name" value="OS07G0562900 PROTEIN"/>
    <property type="match status" value="1"/>
</dbReference>
<dbReference type="OMA" id="VQMKRTK"/>